<dbReference type="HOGENOM" id="CLU_012817_14_2_4"/>
<evidence type="ECO:0000256" key="1">
    <source>
        <dbReference type="ARBA" id="ARBA00007613"/>
    </source>
</evidence>
<dbReference type="EMBL" id="CP000354">
    <property type="protein sequence ID" value="ABF13007.1"/>
    <property type="molecule type" value="Genomic_DNA"/>
</dbReference>
<dbReference type="GO" id="GO:0015562">
    <property type="term" value="F:efflux transmembrane transporter activity"/>
    <property type="evidence" value="ECO:0007669"/>
    <property type="project" value="InterPro"/>
</dbReference>
<comment type="similarity">
    <text evidence="1">Belongs to the outer membrane factor (OMF) (TC 1.B.17) family.</text>
</comment>
<feature type="coiled-coil region" evidence="2">
    <location>
        <begin position="337"/>
        <end position="364"/>
    </location>
</feature>
<geneLocation type="plasmid" evidence="3 4">
    <name>pMOL30</name>
</geneLocation>
<reference evidence="4" key="1">
    <citation type="journal article" date="2010" name="PLoS ONE">
        <title>The complete genome sequence of Cupriavidus metallidurans strain CH34, a master survivalist in harsh and anthropogenic environments.</title>
        <authorList>
            <person name="Janssen P.J."/>
            <person name="Van Houdt R."/>
            <person name="Moors H."/>
            <person name="Monsieurs P."/>
            <person name="Morin N."/>
            <person name="Michaux A."/>
            <person name="Benotmane M.A."/>
            <person name="Leys N."/>
            <person name="Vallaeys T."/>
            <person name="Lapidus A."/>
            <person name="Monchy S."/>
            <person name="Medigue C."/>
            <person name="Taghavi S."/>
            <person name="McCorkle S."/>
            <person name="Dunn J."/>
            <person name="van der Lelie D."/>
            <person name="Mergeay M."/>
        </authorList>
    </citation>
    <scope>NUCLEOTIDE SEQUENCE [LARGE SCALE GENOMIC DNA]</scope>
    <source>
        <strain evidence="4">ATCC 43123 / DSM 2839 / NBRC 102507 / CH34</strain>
    </source>
</reference>
<dbReference type="SUPFAM" id="SSF56954">
    <property type="entry name" value="Outer membrane efflux proteins (OEP)"/>
    <property type="match status" value="1"/>
</dbReference>
<dbReference type="InterPro" id="IPR010131">
    <property type="entry name" value="MdtP/NodT-like"/>
</dbReference>
<dbReference type="InterPro" id="IPR003423">
    <property type="entry name" value="OMP_efflux"/>
</dbReference>
<dbReference type="PANTHER" id="PTHR30203">
    <property type="entry name" value="OUTER MEMBRANE CATION EFFLUX PROTEIN"/>
    <property type="match status" value="1"/>
</dbReference>
<keyword evidence="3" id="KW-0614">Plasmid</keyword>
<organism evidence="3 4">
    <name type="scientific">Cupriavidus metallidurans (strain ATCC 43123 / DSM 2839 / NBRC 102507 / CH34)</name>
    <name type="common">Ralstonia metallidurans</name>
    <dbReference type="NCBI Taxonomy" id="266264"/>
    <lineage>
        <taxon>Bacteria</taxon>
        <taxon>Pseudomonadati</taxon>
        <taxon>Pseudomonadota</taxon>
        <taxon>Betaproteobacteria</taxon>
        <taxon>Burkholderiales</taxon>
        <taxon>Burkholderiaceae</taxon>
        <taxon>Cupriavidus</taxon>
    </lineage>
</organism>
<name>Q1LA19_CUPMC</name>
<accession>Q1LA19</accession>
<proteinExistence type="inferred from homology"/>
<dbReference type="Pfam" id="PF02321">
    <property type="entry name" value="OEP"/>
    <property type="match status" value="2"/>
</dbReference>
<evidence type="ECO:0000256" key="2">
    <source>
        <dbReference type="SAM" id="Coils"/>
    </source>
</evidence>
<gene>
    <name evidence="3" type="primary">nccC</name>
    <name evidence="3" type="ordered locus">Rmet_6148</name>
</gene>
<keyword evidence="2" id="KW-0175">Coiled coil</keyword>
<dbReference type="KEGG" id="rme:Rmet_6148"/>
<dbReference type="PANTHER" id="PTHR30203:SF24">
    <property type="entry name" value="BLR4935 PROTEIN"/>
    <property type="match status" value="1"/>
</dbReference>
<evidence type="ECO:0000313" key="4">
    <source>
        <dbReference type="Proteomes" id="UP000002429"/>
    </source>
</evidence>
<protein>
    <submittedName>
        <fullName evidence="3">NccC, three components proton antiporter efflux system outer membrane protein</fullName>
    </submittedName>
</protein>
<evidence type="ECO:0000313" key="3">
    <source>
        <dbReference type="EMBL" id="ABF13007.1"/>
    </source>
</evidence>
<sequence>MCRRAISTCRRLVYPFAPRIDRSSKAYDSQMTQVTLFTPAKVHYIGAVLWLLASVRGVAAEAPPYSVLLQQSMASAPAMMAQAATVRAADADANQARAWLNPRIDTVLENLGAPSSDGTSQRQNTYSITQPFEVGGKRGARIEVGDRNYAAAQARERLARVAYAAELAVAYAAAEAMAARMALATENLARANEEFTAARALVQSGKEAALRSAQAQASVAAAQAAQAAADNDATHALARLSAMTGAAEPYTAVSSSLLTTQGTVPTAALPGQEAPTVAAAEAERNALDAQVGVERKRWIPDVGVSAGVRRYGWTNASGYVVGVTASIPLFDQNRSGINAAVERVAAAQARLDNMRLEAVAARRSAISQVSATDRQITAAEEGERAAAEAYRMGRVGYNAGKTPLMELLAVRRALLEARQLTIDARLARVRALAVLAQADGHLAFEDTK</sequence>
<dbReference type="Proteomes" id="UP000002429">
    <property type="component" value="Plasmid pMOL30"/>
</dbReference>
<dbReference type="Gene3D" id="1.20.1600.10">
    <property type="entry name" value="Outer membrane efflux proteins (OEP)"/>
    <property type="match status" value="1"/>
</dbReference>
<keyword evidence="4" id="KW-1185">Reference proteome</keyword>
<dbReference type="AlphaFoldDB" id="Q1LA19"/>